<gene>
    <name evidence="1" type="ORF">ALC56_09944</name>
</gene>
<dbReference type="InterPro" id="IPR036691">
    <property type="entry name" value="Endo/exonu/phosph_ase_sf"/>
</dbReference>
<name>A0A195F6R0_9HYME</name>
<feature type="non-terminal residue" evidence="1">
    <location>
        <position position="1"/>
    </location>
</feature>
<reference evidence="1 2" key="1">
    <citation type="submission" date="2016-03" db="EMBL/GenBank/DDBJ databases">
        <title>Trachymyrmex septentrionalis WGS genome.</title>
        <authorList>
            <person name="Nygaard S."/>
            <person name="Hu H."/>
            <person name="Boomsma J."/>
            <person name="Zhang G."/>
        </authorList>
    </citation>
    <scope>NUCLEOTIDE SEQUENCE [LARGE SCALE GENOMIC DNA]</scope>
    <source>
        <strain evidence="1">Tsep2-gDNA-1</strain>
        <tissue evidence="1">Whole body</tissue>
    </source>
</reference>
<proteinExistence type="predicted"/>
<dbReference type="Proteomes" id="UP000078541">
    <property type="component" value="Unassembled WGS sequence"/>
</dbReference>
<sequence length="102" mass="11779">PSLFSAVKDYDIFGIQETLLKQHNPFKVKGLKIIRKDIVQTGDRGVCILIRNNINYEVLEFKNTIHPSVEFLVIKIFYSNTESVVVVNIYIHQKLLSFSIIL</sequence>
<protein>
    <recommendedName>
        <fullName evidence="3">Endonuclease/exonuclease/phosphatase domain-containing protein</fullName>
    </recommendedName>
</protein>
<dbReference type="SUPFAM" id="SSF56219">
    <property type="entry name" value="DNase I-like"/>
    <property type="match status" value="1"/>
</dbReference>
<keyword evidence="2" id="KW-1185">Reference proteome</keyword>
<evidence type="ECO:0000313" key="2">
    <source>
        <dbReference type="Proteomes" id="UP000078541"/>
    </source>
</evidence>
<accession>A0A195F6R0</accession>
<evidence type="ECO:0000313" key="1">
    <source>
        <dbReference type="EMBL" id="KYN35744.1"/>
    </source>
</evidence>
<dbReference type="EMBL" id="KQ981798">
    <property type="protein sequence ID" value="KYN35744.1"/>
    <property type="molecule type" value="Genomic_DNA"/>
</dbReference>
<dbReference type="Gene3D" id="3.60.10.10">
    <property type="entry name" value="Endonuclease/exonuclease/phosphatase"/>
    <property type="match status" value="1"/>
</dbReference>
<evidence type="ECO:0008006" key="3">
    <source>
        <dbReference type="Google" id="ProtNLM"/>
    </source>
</evidence>
<dbReference type="AlphaFoldDB" id="A0A195F6R0"/>
<organism evidence="1 2">
    <name type="scientific">Trachymyrmex septentrionalis</name>
    <dbReference type="NCBI Taxonomy" id="34720"/>
    <lineage>
        <taxon>Eukaryota</taxon>
        <taxon>Metazoa</taxon>
        <taxon>Ecdysozoa</taxon>
        <taxon>Arthropoda</taxon>
        <taxon>Hexapoda</taxon>
        <taxon>Insecta</taxon>
        <taxon>Pterygota</taxon>
        <taxon>Neoptera</taxon>
        <taxon>Endopterygota</taxon>
        <taxon>Hymenoptera</taxon>
        <taxon>Apocrita</taxon>
        <taxon>Aculeata</taxon>
        <taxon>Formicoidea</taxon>
        <taxon>Formicidae</taxon>
        <taxon>Myrmicinae</taxon>
        <taxon>Trachymyrmex</taxon>
    </lineage>
</organism>